<evidence type="ECO:0000256" key="2">
    <source>
        <dbReference type="ARBA" id="ARBA00023002"/>
    </source>
</evidence>
<dbReference type="PROSITE" id="PS51379">
    <property type="entry name" value="4FE4S_FER_2"/>
    <property type="match status" value="2"/>
</dbReference>
<keyword evidence="2" id="KW-0560">Oxidoreductase</keyword>
<dbReference type="Gene3D" id="3.40.109.10">
    <property type="entry name" value="NADH Oxidase"/>
    <property type="match status" value="1"/>
</dbReference>
<dbReference type="GO" id="GO:0016491">
    <property type="term" value="F:oxidoreductase activity"/>
    <property type="evidence" value="ECO:0007669"/>
    <property type="project" value="UniProtKB-KW"/>
</dbReference>
<dbReference type="InterPro" id="IPR017900">
    <property type="entry name" value="4Fe4S_Fe_S_CS"/>
</dbReference>
<gene>
    <name evidence="4" type="ORF">LCGC14_2260730</name>
</gene>
<dbReference type="EMBL" id="LAZR01031033">
    <property type="protein sequence ID" value="KKL54905.1"/>
    <property type="molecule type" value="Genomic_DNA"/>
</dbReference>
<evidence type="ECO:0000313" key="4">
    <source>
        <dbReference type="EMBL" id="KKL54905.1"/>
    </source>
</evidence>
<comment type="similarity">
    <text evidence="1">Belongs to the nitroreductase family.</text>
</comment>
<evidence type="ECO:0000259" key="3">
    <source>
        <dbReference type="PROSITE" id="PS51379"/>
    </source>
</evidence>
<dbReference type="SUPFAM" id="SSF54862">
    <property type="entry name" value="4Fe-4S ferredoxins"/>
    <property type="match status" value="1"/>
</dbReference>
<feature type="domain" description="4Fe-4S ferredoxin-type" evidence="3">
    <location>
        <begin position="33"/>
        <end position="63"/>
    </location>
</feature>
<dbReference type="InterPro" id="IPR029479">
    <property type="entry name" value="Nitroreductase"/>
</dbReference>
<reference evidence="4" key="1">
    <citation type="journal article" date="2015" name="Nature">
        <title>Complex archaea that bridge the gap between prokaryotes and eukaryotes.</title>
        <authorList>
            <person name="Spang A."/>
            <person name="Saw J.H."/>
            <person name="Jorgensen S.L."/>
            <person name="Zaremba-Niedzwiedzka K."/>
            <person name="Martijn J."/>
            <person name="Lind A.E."/>
            <person name="van Eijk R."/>
            <person name="Schleper C."/>
            <person name="Guy L."/>
            <person name="Ettema T.J."/>
        </authorList>
    </citation>
    <scope>NUCLEOTIDE SEQUENCE</scope>
</reference>
<dbReference type="SUPFAM" id="SSF55469">
    <property type="entry name" value="FMN-dependent nitroreductase-like"/>
    <property type="match status" value="1"/>
</dbReference>
<protein>
    <recommendedName>
        <fullName evidence="3">4Fe-4S ferredoxin-type domain-containing protein</fullName>
    </recommendedName>
</protein>
<accession>A0A0F9FC60</accession>
<name>A0A0F9FC60_9ZZZZ</name>
<dbReference type="InterPro" id="IPR017896">
    <property type="entry name" value="4Fe4S_Fe-S-bd"/>
</dbReference>
<dbReference type="AlphaFoldDB" id="A0A0F9FC60"/>
<dbReference type="PANTHER" id="PTHR43673:SF10">
    <property type="entry name" value="NADH DEHYDROGENASE_NAD(P)H NITROREDUCTASE XCC3605-RELATED"/>
    <property type="match status" value="1"/>
</dbReference>
<dbReference type="Pfam" id="PF13187">
    <property type="entry name" value="Fer4_9"/>
    <property type="match status" value="1"/>
</dbReference>
<comment type="caution">
    <text evidence="4">The sequence shown here is derived from an EMBL/GenBank/DDBJ whole genome shotgun (WGS) entry which is preliminary data.</text>
</comment>
<dbReference type="PROSITE" id="PS00198">
    <property type="entry name" value="4FE4S_FER_1"/>
    <property type="match status" value="1"/>
</dbReference>
<proteinExistence type="inferred from homology"/>
<dbReference type="InterPro" id="IPR000415">
    <property type="entry name" value="Nitroreductase-like"/>
</dbReference>
<dbReference type="Pfam" id="PF00881">
    <property type="entry name" value="Nitroreductase"/>
    <property type="match status" value="1"/>
</dbReference>
<sequence length="264" mass="29632">MPITGIDLKSCTKCKLCLKDCPALCFKEDEQIDNILFDDSRGCLLCGHCIAVCPENAILYESMKGETLSFEEKQDPTTLISYEALHPFLRAKRSIRQYKNKKVPKDVINKVVESMRYACTGANIRTLKCLIISDEEKIKLLSDSIIDFIALESPETNLIKKRNLGIDPIFFNAPIVVIIYSNNQWNATNATIAMTFGMLSAQSLGLGSCWIGYAHGVLMENSRIRIEQTGIETYILGVMTLGYPAVRYSRAPPRPPLNVRNIEK</sequence>
<dbReference type="Gene3D" id="3.30.70.20">
    <property type="match status" value="1"/>
</dbReference>
<dbReference type="PANTHER" id="PTHR43673">
    <property type="entry name" value="NAD(P)H NITROREDUCTASE YDGI-RELATED"/>
    <property type="match status" value="1"/>
</dbReference>
<evidence type="ECO:0000256" key="1">
    <source>
        <dbReference type="ARBA" id="ARBA00007118"/>
    </source>
</evidence>
<feature type="domain" description="4Fe-4S ferredoxin-type" evidence="3">
    <location>
        <begin position="1"/>
        <end position="31"/>
    </location>
</feature>
<organism evidence="4">
    <name type="scientific">marine sediment metagenome</name>
    <dbReference type="NCBI Taxonomy" id="412755"/>
    <lineage>
        <taxon>unclassified sequences</taxon>
        <taxon>metagenomes</taxon>
        <taxon>ecological metagenomes</taxon>
    </lineage>
</organism>